<keyword evidence="12" id="KW-0448">Lipopolysaccharide biosynthesis</keyword>
<keyword evidence="7" id="KW-0735">Signal-anchor</keyword>
<dbReference type="SUPFAM" id="SSF53756">
    <property type="entry name" value="UDP-Glycosyltransferase/glycogen phosphorylase"/>
    <property type="match status" value="1"/>
</dbReference>
<dbReference type="Proteomes" id="UP000288395">
    <property type="component" value="Unassembled WGS sequence"/>
</dbReference>
<comment type="similarity">
    <text evidence="3">Belongs to the glycosyltransferase group 1 family. Glycosyltransferase 30 subfamily.</text>
</comment>
<dbReference type="NCBIfam" id="NF004388">
    <property type="entry name" value="PRK05749.1-4"/>
    <property type="match status" value="1"/>
</dbReference>
<evidence type="ECO:0000313" key="15">
    <source>
        <dbReference type="Proteomes" id="UP000288395"/>
    </source>
</evidence>
<dbReference type="GO" id="GO:0043842">
    <property type="term" value="F:Kdo transferase activity"/>
    <property type="evidence" value="ECO:0007669"/>
    <property type="project" value="UniProtKB-EC"/>
</dbReference>
<dbReference type="PANTHER" id="PTHR42755">
    <property type="entry name" value="3-DEOXY-MANNO-OCTULOSONATE CYTIDYLYLTRANSFERASE"/>
    <property type="match status" value="1"/>
</dbReference>
<evidence type="ECO:0000256" key="6">
    <source>
        <dbReference type="ARBA" id="ARBA00022679"/>
    </source>
</evidence>
<evidence type="ECO:0000256" key="5">
    <source>
        <dbReference type="ARBA" id="ARBA00019077"/>
    </source>
</evidence>
<dbReference type="InterPro" id="IPR007507">
    <property type="entry name" value="Glycos_transf_N"/>
</dbReference>
<evidence type="ECO:0000259" key="13">
    <source>
        <dbReference type="Pfam" id="PF04413"/>
    </source>
</evidence>
<organism evidence="14 15">
    <name type="scientific">Aliidiomarina iranensis</name>
    <dbReference type="NCBI Taxonomy" id="1434071"/>
    <lineage>
        <taxon>Bacteria</taxon>
        <taxon>Pseudomonadati</taxon>
        <taxon>Pseudomonadota</taxon>
        <taxon>Gammaproteobacteria</taxon>
        <taxon>Alteromonadales</taxon>
        <taxon>Idiomarinaceae</taxon>
        <taxon>Aliidiomarina</taxon>
    </lineage>
</organism>
<evidence type="ECO:0000256" key="2">
    <source>
        <dbReference type="ARBA" id="ARBA00004713"/>
    </source>
</evidence>
<evidence type="ECO:0000256" key="9">
    <source>
        <dbReference type="ARBA" id="ARBA00049183"/>
    </source>
</evidence>
<dbReference type="AlphaFoldDB" id="A0A432W0B0"/>
<dbReference type="GO" id="GO:0005886">
    <property type="term" value="C:plasma membrane"/>
    <property type="evidence" value="ECO:0007669"/>
    <property type="project" value="UniProtKB-SubCell"/>
</dbReference>
<dbReference type="FunFam" id="3.40.50.2000:FF:000032">
    <property type="entry name" value="3-deoxy-D-manno-octulosonic acid transferase"/>
    <property type="match status" value="1"/>
</dbReference>
<accession>A0A432W0B0</accession>
<name>A0A432W0B0_9GAMM</name>
<evidence type="ECO:0000256" key="3">
    <source>
        <dbReference type="ARBA" id="ARBA00006380"/>
    </source>
</evidence>
<keyword evidence="12" id="KW-0812">Transmembrane</keyword>
<evidence type="ECO:0000313" key="14">
    <source>
        <dbReference type="EMBL" id="RUO22464.1"/>
    </source>
</evidence>
<evidence type="ECO:0000256" key="4">
    <source>
        <dbReference type="ARBA" id="ARBA00012621"/>
    </source>
</evidence>
<keyword evidence="6 12" id="KW-0808">Transferase</keyword>
<dbReference type="Pfam" id="PF04413">
    <property type="entry name" value="Glycos_transf_N"/>
    <property type="match status" value="1"/>
</dbReference>
<feature type="active site" description="Proton acceptor" evidence="10">
    <location>
        <position position="72"/>
    </location>
</feature>
<feature type="site" description="Transition state stabilizer" evidence="11">
    <location>
        <position position="142"/>
    </location>
</feature>
<dbReference type="GO" id="GO:0009244">
    <property type="term" value="P:lipopolysaccharide core region biosynthetic process"/>
    <property type="evidence" value="ECO:0007669"/>
    <property type="project" value="UniProtKB-UniRule"/>
</dbReference>
<evidence type="ECO:0000256" key="1">
    <source>
        <dbReference type="ARBA" id="ARBA00004388"/>
    </source>
</evidence>
<evidence type="ECO:0000256" key="12">
    <source>
        <dbReference type="RuleBase" id="RU365103"/>
    </source>
</evidence>
<dbReference type="EC" id="2.4.99.12" evidence="4 12"/>
<dbReference type="Gene3D" id="3.40.50.2000">
    <property type="entry name" value="Glycogen Phosphorylase B"/>
    <property type="match status" value="1"/>
</dbReference>
<evidence type="ECO:0000256" key="8">
    <source>
        <dbReference type="ARBA" id="ARBA00031445"/>
    </source>
</evidence>
<dbReference type="InterPro" id="IPR039901">
    <property type="entry name" value="Kdotransferase"/>
</dbReference>
<keyword evidence="12" id="KW-1003">Cell membrane</keyword>
<dbReference type="EMBL" id="PIPJ01000002">
    <property type="protein sequence ID" value="RUO22464.1"/>
    <property type="molecule type" value="Genomic_DNA"/>
</dbReference>
<dbReference type="OrthoDB" id="9789797at2"/>
<evidence type="ECO:0000256" key="11">
    <source>
        <dbReference type="PIRSR" id="PIRSR639901-2"/>
    </source>
</evidence>
<dbReference type="FunFam" id="3.40.50.11720:FF:000001">
    <property type="entry name" value="3-deoxy-D-manno-octulosonic acid transferase"/>
    <property type="match status" value="1"/>
</dbReference>
<feature type="domain" description="3-deoxy-D-manno-octulosonic-acid transferase N-terminal" evidence="13">
    <location>
        <begin position="45"/>
        <end position="223"/>
    </location>
</feature>
<keyword evidence="12" id="KW-1133">Transmembrane helix</keyword>
<keyword evidence="12" id="KW-0472">Membrane</keyword>
<comment type="function">
    <text evidence="12">Involved in lipopolysaccharide (LPS) biosynthesis. Catalyzes the transfer of 3-deoxy-D-manno-octulosonate (Kdo) residue(s) from CMP-Kdo to lipid IV(A), the tetraacyldisaccharide-1,4'-bisphosphate precursor of lipid A.</text>
</comment>
<dbReference type="RefSeq" id="WP_126766045.1">
    <property type="nucleotide sequence ID" value="NZ_PIPJ01000002.1"/>
</dbReference>
<comment type="pathway">
    <text evidence="2 12">Bacterial outer membrane biogenesis; LPS core biosynthesis.</text>
</comment>
<dbReference type="InterPro" id="IPR038107">
    <property type="entry name" value="Glycos_transf_N_sf"/>
</dbReference>
<sequence>MPSNQNTGARYFGVRLYSILLYAMMPFIIFYLWWHGRNNTAYRARMKERFCSQAIDKKWRGAVVFHCVSVGEFIAARPLIDLFVGDESGRPVAITCMTPTASELIQKTYGDWVYHCYIPFDTPRAVKRFHARLQPSALVIMETELWPNLVLYARQNQTPVAVVNGRMSAQSARGYVRMDWLFKRAWEALNYCGAQSQKAAERFLEIGVTEHALEVSGNLKFDIAIADSVLADVESYRDLFGDRPIITAGSTHEGEETQILAAFAKVLQVKPKALLILVPRHQERFDEVAKLIEQNKFSMVKRSSGRPVTGDTQVLLADTMGELLLWYGVAQITFIGGSLIERGGHNPLEAIAFAKPLISGRYVFNFSEVYNQLDSRQAVRWVNSADSLADTLIGLLTTIETAERIGRDAQRIFSEHSGAAQRIYVRIQQLLSAS</sequence>
<feature type="site" description="Transition state stabilizer" evidence="11">
    <location>
        <position position="220"/>
    </location>
</feature>
<feature type="transmembrane region" description="Helical" evidence="12">
    <location>
        <begin position="12"/>
        <end position="34"/>
    </location>
</feature>
<dbReference type="PANTHER" id="PTHR42755:SF1">
    <property type="entry name" value="3-DEOXY-D-MANNO-OCTULOSONIC ACID TRANSFERASE, MITOCHONDRIAL-RELATED"/>
    <property type="match status" value="1"/>
</dbReference>
<dbReference type="GO" id="GO:0009245">
    <property type="term" value="P:lipid A biosynthetic process"/>
    <property type="evidence" value="ECO:0007669"/>
    <property type="project" value="TreeGrafter"/>
</dbReference>
<reference evidence="15" key="1">
    <citation type="journal article" date="2018" name="Front. Microbiol.">
        <title>Genome-Based Analysis Reveals the Taxonomy and Diversity of the Family Idiomarinaceae.</title>
        <authorList>
            <person name="Liu Y."/>
            <person name="Lai Q."/>
            <person name="Shao Z."/>
        </authorList>
    </citation>
    <scope>NUCLEOTIDE SEQUENCE [LARGE SCALE GENOMIC DNA]</scope>
    <source>
        <strain evidence="15">GBPy7</strain>
    </source>
</reference>
<proteinExistence type="inferred from homology"/>
<evidence type="ECO:0000256" key="10">
    <source>
        <dbReference type="PIRSR" id="PIRSR639901-1"/>
    </source>
</evidence>
<gene>
    <name evidence="14" type="ORF">CWE08_04615</name>
</gene>
<comment type="subcellular location">
    <subcellularLocation>
        <location evidence="1">Cell inner membrane</location>
        <topology evidence="1">Single-pass membrane protein</topology>
        <orientation evidence="1">Cytoplasmic side</orientation>
    </subcellularLocation>
    <subcellularLocation>
        <location evidence="12">Cell membrane</location>
    </subcellularLocation>
</comment>
<comment type="caution">
    <text evidence="14">The sequence shown here is derived from an EMBL/GenBank/DDBJ whole genome shotgun (WGS) entry which is preliminary data.</text>
</comment>
<comment type="catalytic activity">
    <reaction evidence="9 12">
        <text>lipid IVA (E. coli) + CMP-3-deoxy-beta-D-manno-octulosonate = alpha-Kdo-(2-&gt;6)-lipid IVA (E. coli) + CMP + H(+)</text>
        <dbReference type="Rhea" id="RHEA:28066"/>
        <dbReference type="ChEBI" id="CHEBI:15378"/>
        <dbReference type="ChEBI" id="CHEBI:58603"/>
        <dbReference type="ChEBI" id="CHEBI:60364"/>
        <dbReference type="ChEBI" id="CHEBI:60377"/>
        <dbReference type="ChEBI" id="CHEBI:85987"/>
        <dbReference type="EC" id="2.4.99.12"/>
    </reaction>
</comment>
<dbReference type="Gene3D" id="3.40.50.11720">
    <property type="entry name" value="3-Deoxy-D-manno-octulosonic-acid transferase, N-terminal domain"/>
    <property type="match status" value="1"/>
</dbReference>
<protein>
    <recommendedName>
        <fullName evidence="5 12">3-deoxy-D-manno-octulosonic acid transferase</fullName>
        <shortName evidence="12">Kdo transferase</shortName>
        <ecNumber evidence="4 12">2.4.99.12</ecNumber>
    </recommendedName>
    <alternativeName>
        <fullName evidence="8 12">Lipid IV(A) 3-deoxy-D-manno-octulosonic acid transferase</fullName>
    </alternativeName>
</protein>
<evidence type="ECO:0000256" key="7">
    <source>
        <dbReference type="ARBA" id="ARBA00022968"/>
    </source>
</evidence>
<keyword evidence="15" id="KW-1185">Reference proteome</keyword>
<dbReference type="UniPathway" id="UPA00958"/>